<evidence type="ECO:0000313" key="3">
    <source>
        <dbReference type="EMBL" id="KAK8887728.1"/>
    </source>
</evidence>
<organism evidence="3 4">
    <name type="scientific">Tritrichomonas musculus</name>
    <dbReference type="NCBI Taxonomy" id="1915356"/>
    <lineage>
        <taxon>Eukaryota</taxon>
        <taxon>Metamonada</taxon>
        <taxon>Parabasalia</taxon>
        <taxon>Tritrichomonadida</taxon>
        <taxon>Tritrichomonadidae</taxon>
        <taxon>Tritrichomonas</taxon>
    </lineage>
</organism>
<gene>
    <name evidence="3" type="ORF">M9Y10_038782</name>
</gene>
<proteinExistence type="predicted"/>
<evidence type="ECO:0000313" key="4">
    <source>
        <dbReference type="Proteomes" id="UP001470230"/>
    </source>
</evidence>
<sequence length="460" mass="53449">MNLPPGAEKPRKIMPNKKNQRVLKRVQFPDQQTDKAKRDILELQNLIEKKSAEISKWKTALGRNDPKDGSSALAELNNLQAAFERVNNMAKERLEPVIAQLNKTKSHYEAKVFKMEMFKKASKERDHSLDIIQDRIDHITAELDAPNILPVDYTPIHAVLQQTQKKQCEIEEIYRSKQFSLFNERSFSLINENLAKKLNLQQEAEKHSSRKAQSLRMEHEARINQPEQVIDEEWILARHKLDKLRLMLEDAKRSVKYLNDTAEQLANSNRRVADDLARSQDELAYFSKFLPGANHDELKNKTDGVSRYDLTVLEAQTNSADILLNVGKMKTKSIKSSLDSLKNKLAELPELVKKATESAEQTKYELENSENTLKQSQELKAELYSRKVFAEEEEKLLKERIIQQQNELESIQRQTEEAKNQIEKQRAIMQMNEEMQNLKTMNFDKFTSTISNLMKMKKQL</sequence>
<comment type="caution">
    <text evidence="3">The sequence shown here is derived from an EMBL/GenBank/DDBJ whole genome shotgun (WGS) entry which is preliminary data.</text>
</comment>
<feature type="coiled-coil region" evidence="1">
    <location>
        <begin position="338"/>
        <end position="428"/>
    </location>
</feature>
<dbReference type="EMBL" id="JAPFFF010000006">
    <property type="protein sequence ID" value="KAK8887728.1"/>
    <property type="molecule type" value="Genomic_DNA"/>
</dbReference>
<feature type="region of interest" description="Disordered" evidence="2">
    <location>
        <begin position="1"/>
        <end position="20"/>
    </location>
</feature>
<protein>
    <submittedName>
        <fullName evidence="3">Uncharacterized protein</fullName>
    </submittedName>
</protein>
<name>A0ABR2KA28_9EUKA</name>
<evidence type="ECO:0000256" key="1">
    <source>
        <dbReference type="SAM" id="Coils"/>
    </source>
</evidence>
<evidence type="ECO:0000256" key="2">
    <source>
        <dbReference type="SAM" id="MobiDB-lite"/>
    </source>
</evidence>
<dbReference type="Proteomes" id="UP001470230">
    <property type="component" value="Unassembled WGS sequence"/>
</dbReference>
<accession>A0ABR2KA28</accession>
<feature type="coiled-coil region" evidence="1">
    <location>
        <begin position="241"/>
        <end position="282"/>
    </location>
</feature>
<keyword evidence="4" id="KW-1185">Reference proteome</keyword>
<reference evidence="3 4" key="1">
    <citation type="submission" date="2024-04" db="EMBL/GenBank/DDBJ databases">
        <title>Tritrichomonas musculus Genome.</title>
        <authorList>
            <person name="Alves-Ferreira E."/>
            <person name="Grigg M."/>
            <person name="Lorenzi H."/>
            <person name="Galac M."/>
        </authorList>
    </citation>
    <scope>NUCLEOTIDE SEQUENCE [LARGE SCALE GENOMIC DNA]</scope>
    <source>
        <strain evidence="3 4">EAF2021</strain>
    </source>
</reference>
<keyword evidence="1" id="KW-0175">Coiled coil</keyword>